<dbReference type="STRING" id="630515.SAMN04489812_0901"/>
<dbReference type="InterPro" id="IPR033749">
    <property type="entry name" value="Polyprenyl_synt_CS"/>
</dbReference>
<dbReference type="PANTHER" id="PTHR12001:SF85">
    <property type="entry name" value="SHORT CHAIN ISOPRENYL DIPHOSPHATE SYNTHASE"/>
    <property type="match status" value="1"/>
</dbReference>
<dbReference type="GO" id="GO:0004659">
    <property type="term" value="F:prenyltransferase activity"/>
    <property type="evidence" value="ECO:0007669"/>
    <property type="project" value="InterPro"/>
</dbReference>
<sequence>MTPLVPPSLDPAPLDPTTPLNADFTDAISAAIGNFLDGQTEVLKPLGAELDPVQRIAADLTGGGKRLRPAFCYWGYVAVAGEPGRLRPALLSAAASLELLHVSALVHDDVMDSSDLRRGLPAAHRRFERLHDDLGWVGDPTTFGRAGAILLGDLLLMWSMQMLHQAGLPLEMLDRGLPIIESMRTEVTAGQFLDVVAQARDHASYLPGRTAGDDAELQKALDEAARVVEYKSARYTVRRPLQFGAALGGADDAADQQSGVHDQIRLHDQLGAFGSPIGRAFQYRDDLLGVFGDSAVTGKPSGDDLREGKRTVLVAQALAGADPAGRRLLESQLGNKDLDADGIAGLQQVITESGAREAVEKMIDHDYSEAMTVLADAPITDAGRTALTALASAAVRRSF</sequence>
<evidence type="ECO:0000256" key="5">
    <source>
        <dbReference type="ARBA" id="ARBA00022842"/>
    </source>
</evidence>
<dbReference type="EMBL" id="LT629772">
    <property type="protein sequence ID" value="SDS10615.1"/>
    <property type="molecule type" value="Genomic_DNA"/>
</dbReference>
<protein>
    <submittedName>
        <fullName evidence="7">Geranylgeranyl diphosphate synthase, type I</fullName>
    </submittedName>
</protein>
<dbReference type="OrthoDB" id="4497239at2"/>
<reference evidence="7 8" key="1">
    <citation type="submission" date="2016-10" db="EMBL/GenBank/DDBJ databases">
        <authorList>
            <person name="de Groot N.N."/>
        </authorList>
    </citation>
    <scope>NUCLEOTIDE SEQUENCE [LARGE SCALE GENOMIC DNA]</scope>
    <source>
        <strain evidence="7 8">DSM 21800</strain>
    </source>
</reference>
<gene>
    <name evidence="7" type="ORF">SAMN04489812_0901</name>
</gene>
<comment type="similarity">
    <text evidence="2 6">Belongs to the FPP/GGPP synthase family.</text>
</comment>
<name>A0A1H1PHV4_9ACTN</name>
<evidence type="ECO:0000313" key="8">
    <source>
        <dbReference type="Proteomes" id="UP000199103"/>
    </source>
</evidence>
<evidence type="ECO:0000256" key="4">
    <source>
        <dbReference type="ARBA" id="ARBA00022723"/>
    </source>
</evidence>
<evidence type="ECO:0000256" key="1">
    <source>
        <dbReference type="ARBA" id="ARBA00001946"/>
    </source>
</evidence>
<keyword evidence="8" id="KW-1185">Reference proteome</keyword>
<dbReference type="SUPFAM" id="SSF48576">
    <property type="entry name" value="Terpenoid synthases"/>
    <property type="match status" value="1"/>
</dbReference>
<evidence type="ECO:0000313" key="7">
    <source>
        <dbReference type="EMBL" id="SDS10615.1"/>
    </source>
</evidence>
<evidence type="ECO:0000256" key="2">
    <source>
        <dbReference type="ARBA" id="ARBA00006706"/>
    </source>
</evidence>
<dbReference type="Pfam" id="PF00348">
    <property type="entry name" value="polyprenyl_synt"/>
    <property type="match status" value="1"/>
</dbReference>
<dbReference type="GO" id="GO:0008299">
    <property type="term" value="P:isoprenoid biosynthetic process"/>
    <property type="evidence" value="ECO:0007669"/>
    <property type="project" value="InterPro"/>
</dbReference>
<dbReference type="RefSeq" id="WP_091520531.1">
    <property type="nucleotide sequence ID" value="NZ_LT629772.1"/>
</dbReference>
<evidence type="ECO:0000256" key="6">
    <source>
        <dbReference type="RuleBase" id="RU004466"/>
    </source>
</evidence>
<evidence type="ECO:0000256" key="3">
    <source>
        <dbReference type="ARBA" id="ARBA00022679"/>
    </source>
</evidence>
<proteinExistence type="inferred from homology"/>
<organism evidence="7 8">
    <name type="scientific">Microlunatus soli</name>
    <dbReference type="NCBI Taxonomy" id="630515"/>
    <lineage>
        <taxon>Bacteria</taxon>
        <taxon>Bacillati</taxon>
        <taxon>Actinomycetota</taxon>
        <taxon>Actinomycetes</taxon>
        <taxon>Propionibacteriales</taxon>
        <taxon>Propionibacteriaceae</taxon>
        <taxon>Microlunatus</taxon>
    </lineage>
</organism>
<keyword evidence="4" id="KW-0479">Metal-binding</keyword>
<dbReference type="Gene3D" id="1.10.600.10">
    <property type="entry name" value="Farnesyl Diphosphate Synthase"/>
    <property type="match status" value="1"/>
</dbReference>
<dbReference type="GO" id="GO:0046872">
    <property type="term" value="F:metal ion binding"/>
    <property type="evidence" value="ECO:0007669"/>
    <property type="project" value="UniProtKB-KW"/>
</dbReference>
<accession>A0A1H1PHV4</accession>
<dbReference type="Proteomes" id="UP000199103">
    <property type="component" value="Chromosome I"/>
</dbReference>
<dbReference type="InterPro" id="IPR000092">
    <property type="entry name" value="Polyprenyl_synt"/>
</dbReference>
<keyword evidence="5" id="KW-0460">Magnesium</keyword>
<dbReference type="CDD" id="cd00685">
    <property type="entry name" value="Trans_IPPS_HT"/>
    <property type="match status" value="1"/>
</dbReference>
<comment type="cofactor">
    <cofactor evidence="1">
        <name>Mg(2+)</name>
        <dbReference type="ChEBI" id="CHEBI:18420"/>
    </cofactor>
</comment>
<keyword evidence="3 6" id="KW-0808">Transferase</keyword>
<dbReference type="InterPro" id="IPR008949">
    <property type="entry name" value="Isoprenoid_synthase_dom_sf"/>
</dbReference>
<dbReference type="SFLD" id="SFLDS00005">
    <property type="entry name" value="Isoprenoid_Synthase_Type_I"/>
    <property type="match status" value="1"/>
</dbReference>
<dbReference type="AlphaFoldDB" id="A0A1H1PHV4"/>
<dbReference type="PROSITE" id="PS00723">
    <property type="entry name" value="POLYPRENYL_SYNTHASE_1"/>
    <property type="match status" value="1"/>
</dbReference>
<dbReference type="PANTHER" id="PTHR12001">
    <property type="entry name" value="GERANYLGERANYL PYROPHOSPHATE SYNTHASE"/>
    <property type="match status" value="1"/>
</dbReference>